<evidence type="ECO:0000313" key="3">
    <source>
        <dbReference type="Proteomes" id="UP000469949"/>
    </source>
</evidence>
<dbReference type="AlphaFoldDB" id="A0A833J913"/>
<name>A0A833J913_9HYPH</name>
<comment type="caution">
    <text evidence="2">The sequence shown here is derived from an EMBL/GenBank/DDBJ whole genome shotgun (WGS) entry which is preliminary data.</text>
</comment>
<evidence type="ECO:0000256" key="1">
    <source>
        <dbReference type="SAM" id="MobiDB-lite"/>
    </source>
</evidence>
<protein>
    <submittedName>
        <fullName evidence="2">Uncharacterized protein</fullName>
    </submittedName>
</protein>
<reference evidence="2 3" key="1">
    <citation type="submission" date="2019-10" db="EMBL/GenBank/DDBJ databases">
        <title>Draft Genome Sequence of the Caffeine Degrading Methylotroph Methylorubrum populi PINKEL.</title>
        <authorList>
            <person name="Dawson S.C."/>
            <person name="Zhang X."/>
            <person name="Wright M.E."/>
            <person name="Sharma G."/>
            <person name="Langner J.T."/>
            <person name="Ditty J.L."/>
            <person name="Subuyuj G.A."/>
        </authorList>
    </citation>
    <scope>NUCLEOTIDE SEQUENCE [LARGE SCALE GENOMIC DNA]</scope>
    <source>
        <strain evidence="2 3">Pinkel</strain>
    </source>
</reference>
<accession>A0A833J913</accession>
<organism evidence="2 3">
    <name type="scientific">Methylorubrum populi</name>
    <dbReference type="NCBI Taxonomy" id="223967"/>
    <lineage>
        <taxon>Bacteria</taxon>
        <taxon>Pseudomonadati</taxon>
        <taxon>Pseudomonadota</taxon>
        <taxon>Alphaproteobacteria</taxon>
        <taxon>Hyphomicrobiales</taxon>
        <taxon>Methylobacteriaceae</taxon>
        <taxon>Methylorubrum</taxon>
    </lineage>
</organism>
<feature type="region of interest" description="Disordered" evidence="1">
    <location>
        <begin position="1"/>
        <end position="38"/>
    </location>
</feature>
<dbReference type="Proteomes" id="UP000469949">
    <property type="component" value="Unassembled WGS sequence"/>
</dbReference>
<evidence type="ECO:0000313" key="2">
    <source>
        <dbReference type="EMBL" id="KAB7787146.1"/>
    </source>
</evidence>
<dbReference type="EMBL" id="WEKV01000004">
    <property type="protein sequence ID" value="KAB7787146.1"/>
    <property type="molecule type" value="Genomic_DNA"/>
</dbReference>
<sequence length="38" mass="4013">MTRDTHRRLAAACAAGTVHPRNQSPLLAPVSRSIASQA</sequence>
<gene>
    <name evidence="2" type="ORF">F8B43_0582</name>
</gene>
<proteinExistence type="predicted"/>